<keyword evidence="3" id="KW-1185">Reference proteome</keyword>
<feature type="compositionally biased region" description="Acidic residues" evidence="1">
    <location>
        <begin position="156"/>
        <end position="165"/>
    </location>
</feature>
<name>A0A8H6HSQ1_9AGAR</name>
<feature type="compositionally biased region" description="Basic and acidic residues" evidence="1">
    <location>
        <begin position="130"/>
        <end position="141"/>
    </location>
</feature>
<proteinExistence type="predicted"/>
<feature type="compositionally biased region" description="Basic and acidic residues" evidence="1">
    <location>
        <begin position="35"/>
        <end position="44"/>
    </location>
</feature>
<feature type="compositionally biased region" description="Basic and acidic residues" evidence="1">
    <location>
        <begin position="17"/>
        <end position="26"/>
    </location>
</feature>
<dbReference type="OrthoDB" id="3071638at2759"/>
<evidence type="ECO:0000313" key="3">
    <source>
        <dbReference type="Proteomes" id="UP000521943"/>
    </source>
</evidence>
<feature type="compositionally biased region" description="Low complexity" evidence="1">
    <location>
        <begin position="97"/>
        <end position="106"/>
    </location>
</feature>
<dbReference type="Proteomes" id="UP000521943">
    <property type="component" value="Unassembled WGS sequence"/>
</dbReference>
<feature type="compositionally biased region" description="Low complexity" evidence="1">
    <location>
        <begin position="1"/>
        <end position="13"/>
    </location>
</feature>
<feature type="region of interest" description="Disordered" evidence="1">
    <location>
        <begin position="1"/>
        <end position="192"/>
    </location>
</feature>
<protein>
    <submittedName>
        <fullName evidence="2">Uncharacterized protein</fullName>
    </submittedName>
</protein>
<reference evidence="2 3" key="1">
    <citation type="submission" date="2020-07" db="EMBL/GenBank/DDBJ databases">
        <title>Comparative genomics of pyrophilous fungi reveals a link between fire events and developmental genes.</title>
        <authorList>
            <consortium name="DOE Joint Genome Institute"/>
            <person name="Steindorff A.S."/>
            <person name="Carver A."/>
            <person name="Calhoun S."/>
            <person name="Stillman K."/>
            <person name="Liu H."/>
            <person name="Lipzen A."/>
            <person name="Pangilinan J."/>
            <person name="Labutti K."/>
            <person name="Bruns T.D."/>
            <person name="Grigoriev I.V."/>
        </authorList>
    </citation>
    <scope>NUCLEOTIDE SEQUENCE [LARGE SCALE GENOMIC DNA]</scope>
    <source>
        <strain evidence="2 3">CBS 144469</strain>
    </source>
</reference>
<evidence type="ECO:0000313" key="2">
    <source>
        <dbReference type="EMBL" id="KAF6751178.1"/>
    </source>
</evidence>
<evidence type="ECO:0000256" key="1">
    <source>
        <dbReference type="SAM" id="MobiDB-lite"/>
    </source>
</evidence>
<comment type="caution">
    <text evidence="2">The sequence shown here is derived from an EMBL/GenBank/DDBJ whole genome shotgun (WGS) entry which is preliminary data.</text>
</comment>
<organism evidence="2 3">
    <name type="scientific">Ephemerocybe angulata</name>
    <dbReference type="NCBI Taxonomy" id="980116"/>
    <lineage>
        <taxon>Eukaryota</taxon>
        <taxon>Fungi</taxon>
        <taxon>Dikarya</taxon>
        <taxon>Basidiomycota</taxon>
        <taxon>Agaricomycotina</taxon>
        <taxon>Agaricomycetes</taxon>
        <taxon>Agaricomycetidae</taxon>
        <taxon>Agaricales</taxon>
        <taxon>Agaricineae</taxon>
        <taxon>Psathyrellaceae</taxon>
        <taxon>Ephemerocybe</taxon>
    </lineage>
</organism>
<gene>
    <name evidence="2" type="ORF">DFP72DRAFT_908675</name>
</gene>
<accession>A0A8H6HSQ1</accession>
<dbReference type="EMBL" id="JACGCI010000052">
    <property type="protein sequence ID" value="KAF6751178.1"/>
    <property type="molecule type" value="Genomic_DNA"/>
</dbReference>
<dbReference type="AlphaFoldDB" id="A0A8H6HSQ1"/>
<feature type="compositionally biased region" description="Basic and acidic residues" evidence="1">
    <location>
        <begin position="57"/>
        <end position="69"/>
    </location>
</feature>
<feature type="compositionally biased region" description="Basic and acidic residues" evidence="1">
    <location>
        <begin position="167"/>
        <end position="177"/>
    </location>
</feature>
<sequence length="496" mass="55518">MFIQTTSTSSSSSLGKRRWEDEHDPATRSSSSARKLLDRRDDARWAPSGAHSPSKPESTRRTIERDAEVAKLNSGTKTASSSSSKAKEITGTMTIQATSTSASSSSGKRRREDPVPGAAYSPDIRLPSGDARKPGRRDDAPSRPAPSASESRPELTDEEDSDSEPDSTTRTHKDLSKVKKHHMQSLGAKWQRTGAASNTTIMKWTEKIWGLFARDPTGNRSLRFGHEFLLAETVQRSWLEEKANIEQGVRRKMNVGRHPESWVSDLVVIIMDSLVMRSQERMKYLKELPLSWSEKSIRKDDAELKRGLSTEERASMENPTILTQGNFELSVTGRLDFFTVRMLKPDASHRGYKKRLLHYTTLDEVAVGMNLKELQGIGLFLVEVKALGQTRLLEGHLPQMIAEALITLSRKWVSWCLTSGSRWLFGVTFKGRRQGSITKYLESAPLPLVPGLGDYDVEAVMEKMEGVWRLLTLWNYADPKTLEGVVLLSKTLSVSD</sequence>